<dbReference type="EMBL" id="LN609529">
    <property type="protein sequence ID" value="CEF67010.1"/>
    <property type="molecule type" value="Genomic_DNA"/>
</dbReference>
<feature type="transmembrane region" description="Helical" evidence="1">
    <location>
        <begin position="38"/>
        <end position="60"/>
    </location>
</feature>
<evidence type="ECO:0000313" key="3">
    <source>
        <dbReference type="Proteomes" id="UP000035682"/>
    </source>
</evidence>
<dbReference type="CTD" id="36379375"/>
<reference evidence="2 3" key="1">
    <citation type="submission" date="2014-09" db="EMBL/GenBank/DDBJ databases">
        <authorList>
            <person name="Martin A.A."/>
        </authorList>
    </citation>
    <scope>NUCLEOTIDE SEQUENCE</scope>
    <source>
        <strain evidence="3">ED321</strain>
        <strain evidence="2">ED321 Heterogonic</strain>
    </source>
</reference>
<evidence type="ECO:0000313" key="5">
    <source>
        <dbReference type="WormBase" id="SRAE_2000167500"/>
    </source>
</evidence>
<keyword evidence="1" id="KW-0812">Transmembrane</keyword>
<name>A0A090LHL8_STRRB</name>
<accession>A0A090LHL8</accession>
<dbReference type="GeneID" id="36379375"/>
<dbReference type="OrthoDB" id="5861055at2759"/>
<evidence type="ECO:0000256" key="1">
    <source>
        <dbReference type="SAM" id="Phobius"/>
    </source>
</evidence>
<dbReference type="AlphaFoldDB" id="A0A090LHL8"/>
<dbReference type="Proteomes" id="UP000035682">
    <property type="component" value="Unplaced"/>
</dbReference>
<keyword evidence="1" id="KW-0472">Membrane</keyword>
<reference evidence="4" key="2">
    <citation type="submission" date="2020-12" db="UniProtKB">
        <authorList>
            <consortium name="WormBaseParasite"/>
        </authorList>
    </citation>
    <scope>IDENTIFICATION</scope>
</reference>
<protein>
    <submittedName>
        <fullName evidence="2 4">Uncharacterized protein</fullName>
    </submittedName>
</protein>
<dbReference type="WBParaSite" id="SRAE_2000167500.1">
    <property type="protein sequence ID" value="SRAE_2000167500.1"/>
    <property type="gene ID" value="WBGene00261881"/>
</dbReference>
<keyword evidence="1" id="KW-1133">Transmembrane helix</keyword>
<organism evidence="2">
    <name type="scientific">Strongyloides ratti</name>
    <name type="common">Parasitic roundworm</name>
    <dbReference type="NCBI Taxonomy" id="34506"/>
    <lineage>
        <taxon>Eukaryota</taxon>
        <taxon>Metazoa</taxon>
        <taxon>Ecdysozoa</taxon>
        <taxon>Nematoda</taxon>
        <taxon>Chromadorea</taxon>
        <taxon>Rhabditida</taxon>
        <taxon>Tylenchina</taxon>
        <taxon>Panagrolaimomorpha</taxon>
        <taxon>Strongyloidoidea</taxon>
        <taxon>Strongyloididae</taxon>
        <taxon>Strongyloides</taxon>
    </lineage>
</organism>
<dbReference type="RefSeq" id="XP_024506210.1">
    <property type="nucleotide sequence ID" value="XM_024652655.1"/>
</dbReference>
<keyword evidence="3" id="KW-1185">Reference proteome</keyword>
<dbReference type="WormBase" id="SRAE_2000167500">
    <property type="protein sequence ID" value="SRP08749"/>
    <property type="gene ID" value="WBGene00261881"/>
</dbReference>
<dbReference type="OMA" id="PLNRYQW"/>
<gene>
    <name evidence="2 4 5" type="ORF">SRAE_2000167500</name>
</gene>
<evidence type="ECO:0000313" key="4">
    <source>
        <dbReference type="WBParaSite" id="SRAE_2000167500.1"/>
    </source>
</evidence>
<sequence>MNSQNSRNSNVNEFNKSFQSSSFKRKLLYYLKFQNHSIIGKISLCLAGYLIFFNTTMYFWKKPDYPINNFMWRIKKANGTLSKECLEKERILGEFHKSKITKNDDSKRPWFSSIYE</sequence>
<proteinExistence type="predicted"/>
<evidence type="ECO:0000313" key="2">
    <source>
        <dbReference type="EMBL" id="CEF67010.1"/>
    </source>
</evidence>